<evidence type="ECO:0000313" key="1">
    <source>
        <dbReference type="EMBL" id="KAI5407206.1"/>
    </source>
</evidence>
<keyword evidence="2" id="KW-1185">Reference proteome</keyword>
<comment type="caution">
    <text evidence="1">The sequence shown here is derived from an EMBL/GenBank/DDBJ whole genome shotgun (WGS) entry which is preliminary data.</text>
</comment>
<dbReference type="AlphaFoldDB" id="A0A9D4WV46"/>
<protein>
    <submittedName>
        <fullName evidence="1">Uncharacterized protein</fullName>
    </submittedName>
</protein>
<sequence length="166" mass="19151">MDHQSYSDFATNSVNPYYLHLNEKFIDGSFLKPFISDPLLPQWISCNTMVLSGIQRSISYAIAKFVLWIDATASVWKNLQVRFSRSDIFRISDIQEEIYRSHQSPYNGKGYQFHKGKWTYPSKGANRVCIHCGRTNHTVDTCFLKHGYPPDFKQKGKDQNSKQGSS</sequence>
<dbReference type="Gramene" id="Psat05G0345300-T1">
    <property type="protein sequence ID" value="KAI5407206.1"/>
    <property type="gene ID" value="KIW84_053453"/>
</dbReference>
<dbReference type="PANTHER" id="PTHR37610:SF55">
    <property type="entry name" value="RETROTRANSPOSON COPIA-LIKE N-TERMINAL DOMAIN-CONTAINING PROTEIN"/>
    <property type="match status" value="1"/>
</dbReference>
<gene>
    <name evidence="1" type="ORF">KIW84_053453</name>
</gene>
<dbReference type="Proteomes" id="UP001058974">
    <property type="component" value="Chromosome 5"/>
</dbReference>
<dbReference type="EMBL" id="JAMSHJ010000005">
    <property type="protein sequence ID" value="KAI5407206.1"/>
    <property type="molecule type" value="Genomic_DNA"/>
</dbReference>
<proteinExistence type="predicted"/>
<accession>A0A9D4WV46</accession>
<evidence type="ECO:0000313" key="2">
    <source>
        <dbReference type="Proteomes" id="UP001058974"/>
    </source>
</evidence>
<dbReference type="PANTHER" id="PTHR37610">
    <property type="entry name" value="CCHC-TYPE DOMAIN-CONTAINING PROTEIN"/>
    <property type="match status" value="1"/>
</dbReference>
<name>A0A9D4WV46_PEA</name>
<organism evidence="1 2">
    <name type="scientific">Pisum sativum</name>
    <name type="common">Garden pea</name>
    <name type="synonym">Lathyrus oleraceus</name>
    <dbReference type="NCBI Taxonomy" id="3888"/>
    <lineage>
        <taxon>Eukaryota</taxon>
        <taxon>Viridiplantae</taxon>
        <taxon>Streptophyta</taxon>
        <taxon>Embryophyta</taxon>
        <taxon>Tracheophyta</taxon>
        <taxon>Spermatophyta</taxon>
        <taxon>Magnoliopsida</taxon>
        <taxon>eudicotyledons</taxon>
        <taxon>Gunneridae</taxon>
        <taxon>Pentapetalae</taxon>
        <taxon>rosids</taxon>
        <taxon>fabids</taxon>
        <taxon>Fabales</taxon>
        <taxon>Fabaceae</taxon>
        <taxon>Papilionoideae</taxon>
        <taxon>50 kb inversion clade</taxon>
        <taxon>NPAAA clade</taxon>
        <taxon>Hologalegina</taxon>
        <taxon>IRL clade</taxon>
        <taxon>Fabeae</taxon>
        <taxon>Lathyrus</taxon>
    </lineage>
</organism>
<reference evidence="1 2" key="1">
    <citation type="journal article" date="2022" name="Nat. Genet.">
        <title>Improved pea reference genome and pan-genome highlight genomic features and evolutionary characteristics.</title>
        <authorList>
            <person name="Yang T."/>
            <person name="Liu R."/>
            <person name="Luo Y."/>
            <person name="Hu S."/>
            <person name="Wang D."/>
            <person name="Wang C."/>
            <person name="Pandey M.K."/>
            <person name="Ge S."/>
            <person name="Xu Q."/>
            <person name="Li N."/>
            <person name="Li G."/>
            <person name="Huang Y."/>
            <person name="Saxena R.K."/>
            <person name="Ji Y."/>
            <person name="Li M."/>
            <person name="Yan X."/>
            <person name="He Y."/>
            <person name="Liu Y."/>
            <person name="Wang X."/>
            <person name="Xiang C."/>
            <person name="Varshney R.K."/>
            <person name="Ding H."/>
            <person name="Gao S."/>
            <person name="Zong X."/>
        </authorList>
    </citation>
    <scope>NUCLEOTIDE SEQUENCE [LARGE SCALE GENOMIC DNA]</scope>
    <source>
        <strain evidence="1 2">cv. Zhongwan 6</strain>
    </source>
</reference>